<sequence>MNKRYFVCRHAGAIDWAKQQGIEVDAQIPHLDINDLRRNDIVMGTLPVHLAAEVCAIGAKYFHLTLTIPEHLRGKELTAKEMDECGAQLRSYEVNQSD</sequence>
<keyword evidence="2" id="KW-1185">Reference proteome</keyword>
<organism evidence="1 2">
    <name type="scientific">Neiella litorisoli</name>
    <dbReference type="NCBI Taxonomy" id="2771431"/>
    <lineage>
        <taxon>Bacteria</taxon>
        <taxon>Pseudomonadati</taxon>
        <taxon>Pseudomonadota</taxon>
        <taxon>Gammaproteobacteria</taxon>
        <taxon>Alteromonadales</taxon>
        <taxon>Echinimonadaceae</taxon>
        <taxon>Neiella</taxon>
    </lineage>
</organism>
<dbReference type="AlphaFoldDB" id="A0A8J6R2Q5"/>
<dbReference type="EMBL" id="JACXAF010000008">
    <property type="protein sequence ID" value="MBD1389290.1"/>
    <property type="molecule type" value="Genomic_DNA"/>
</dbReference>
<comment type="caution">
    <text evidence="1">The sequence shown here is derived from an EMBL/GenBank/DDBJ whole genome shotgun (WGS) entry which is preliminary data.</text>
</comment>
<name>A0A8J6R2Q5_9GAMM</name>
<dbReference type="Proteomes" id="UP000638014">
    <property type="component" value="Unassembled WGS sequence"/>
</dbReference>
<dbReference type="CDD" id="cd09743">
    <property type="entry name" value="Csx16_III-U"/>
    <property type="match status" value="1"/>
</dbReference>
<evidence type="ECO:0000313" key="1">
    <source>
        <dbReference type="EMBL" id="MBD1389290.1"/>
    </source>
</evidence>
<protein>
    <submittedName>
        <fullName evidence="1">CRISPR-associated protein Csx16</fullName>
    </submittedName>
</protein>
<dbReference type="Pfam" id="PF09652">
    <property type="entry name" value="Cas_VVA1548"/>
    <property type="match status" value="1"/>
</dbReference>
<dbReference type="InterPro" id="IPR013443">
    <property type="entry name" value="CRISPR-assoc_prot_Csx16"/>
</dbReference>
<dbReference type="NCBIfam" id="TIGR02620">
    <property type="entry name" value="cas_VVA1548"/>
    <property type="match status" value="1"/>
</dbReference>
<proteinExistence type="predicted"/>
<reference evidence="1" key="1">
    <citation type="submission" date="2020-09" db="EMBL/GenBank/DDBJ databases">
        <title>A novel bacterium of genus Neiella, isolated from South China Sea.</title>
        <authorList>
            <person name="Huang H."/>
            <person name="Mo K."/>
            <person name="Hu Y."/>
        </authorList>
    </citation>
    <scope>NUCLEOTIDE SEQUENCE</scope>
    <source>
        <strain evidence="1">HB171785</strain>
    </source>
</reference>
<accession>A0A8J6R2Q5</accession>
<gene>
    <name evidence="1" type="primary">csx16</name>
    <name evidence="1" type="ORF">IC617_07625</name>
</gene>
<dbReference type="RefSeq" id="WP_191144395.1">
    <property type="nucleotide sequence ID" value="NZ_JACXAF010000008.1"/>
</dbReference>
<evidence type="ECO:0000313" key="2">
    <source>
        <dbReference type="Proteomes" id="UP000638014"/>
    </source>
</evidence>